<dbReference type="InterPro" id="IPR036026">
    <property type="entry name" value="Seven-hairpin_glycosidases"/>
</dbReference>
<dbReference type="PANTHER" id="PTHR11742:SF55">
    <property type="entry name" value="ENDOPLASMIC RETICULUM MANNOSYL-OLIGOSACCHARIDE 1,2-ALPHA-MANNOSIDASE"/>
    <property type="match status" value="1"/>
</dbReference>
<protein>
    <recommendedName>
        <fullName evidence="13">alpha-1,2-Mannosidase</fullName>
        <ecNumber evidence="13">3.2.1.-</ecNumber>
    </recommendedName>
</protein>
<feature type="active site" description="Proton donor" evidence="10">
    <location>
        <position position="372"/>
    </location>
</feature>
<feature type="active site" evidence="10">
    <location>
        <position position="263"/>
    </location>
</feature>
<dbReference type="GO" id="GO:0005509">
    <property type="term" value="F:calcium ion binding"/>
    <property type="evidence" value="ECO:0007669"/>
    <property type="project" value="InterPro"/>
</dbReference>
<evidence type="ECO:0000256" key="6">
    <source>
        <dbReference type="ARBA" id="ARBA00022837"/>
    </source>
</evidence>
<comment type="pathway">
    <text evidence="2">Protein modification; protein glycosylation.</text>
</comment>
<comment type="catalytic activity">
    <reaction evidence="9">
        <text>N(4)-(alpha-D-Man-(1-&gt;2)-alpha-D-Man-(1-&gt;2)-alpha-D-Man-(1-&gt;3)-[alpha-D-Man-(1-&gt;2)-alpha-D-Man-(1-&gt;3)-[alpha-D-Man-(1-&gt;2)-alpha-D-Man-(1-&gt;6)]-alpha-D-Man-(1-&gt;6)]-beta-D-Man-(1-&gt;4)-beta-D-GlcNAc-(1-&gt;4)-beta-D-GlcNAc)-L-asparaginyl-[protein] (N-glucan mannose isomer 9A1,2,3B1,2,3) + 4 H2O = N(4)-(alpha-D-Man-(1-&gt;3)-[alpha-D-Man-(1-&gt;3)-[alpha-D-Man-(1-&gt;6)]-alpha-D-Man-(1-&gt;6)]-beta-D-Man-(1-&gt;4)-beta-D-GlcNAc-(1-&gt;4)-beta-D-GlcNAc)-L-asparaginyl-[protein] (N-glucan mannose isomer 5A1,2) + 4 beta-D-mannose</text>
        <dbReference type="Rhea" id="RHEA:56008"/>
        <dbReference type="Rhea" id="RHEA-COMP:14356"/>
        <dbReference type="Rhea" id="RHEA-COMP:14367"/>
        <dbReference type="ChEBI" id="CHEBI:15377"/>
        <dbReference type="ChEBI" id="CHEBI:28563"/>
        <dbReference type="ChEBI" id="CHEBI:59087"/>
        <dbReference type="ChEBI" id="CHEBI:139493"/>
        <dbReference type="EC" id="3.2.1.113"/>
    </reaction>
</comment>
<evidence type="ECO:0000256" key="13">
    <source>
        <dbReference type="RuleBase" id="RU361193"/>
    </source>
</evidence>
<evidence type="ECO:0000313" key="14">
    <source>
        <dbReference type="EMBL" id="KAG2232457.1"/>
    </source>
</evidence>
<comment type="cofactor">
    <cofactor evidence="1 11">
        <name>Ca(2+)</name>
        <dbReference type="ChEBI" id="CHEBI:29108"/>
    </cofactor>
</comment>
<dbReference type="InterPro" id="IPR050749">
    <property type="entry name" value="Glycosyl_Hydrolase_47"/>
</dbReference>
<dbReference type="Proteomes" id="UP000613177">
    <property type="component" value="Unassembled WGS sequence"/>
</dbReference>
<sequence length="556" mass="63301">PSDINPNVVLTEESNRLYGLHNYVSRLPKIQQDIIAKETTEERDVREERRESIKQSFLYGWNGYKTYALGADELKPLSNKSNNPFGGLGATLVDSIGTMLIMELDIDELLPLIQKIKVKPDEQMSVFETIIRYLGGLLSAFELSDHPRKHILLDKAEEIGLALLPAFETAFGLPYYHFNPLTKVSKTNTTYLADAATIQLEFITLSYHTGNPIFAEKAQVIMDFIDSADYSQGVTVPGLYPSDINIADGYFKNSVISFGAMGDSAYEYFLKQYLLVDGTVPQFGRMYEQSIDSMKSHMLVQLPGAKFLYLTPYDADRKLKTNAMDHLTCFVPGMLAIGSKIFNRPDDMKVAKGLLETCVHMYRSSNTHLSPEIWSVGKDSVPYNAMTYGKSEEELVNARSWKNWRNRHVATPPSPPPKKQEPIQKFSRVLEDVPETPDGSVIYDTRYLLRPETIESLFVMYRMTGDPVYQEYGWLIYQGIETYCKTKSAYASVKNVRLSKMDTTSNQIDSMETFLFAETFKYLYLLFSPPDLISLDKFVFNTEAHPLLRRPMDFSK</sequence>
<reference evidence="14" key="1">
    <citation type="submission" date="2021-01" db="EMBL/GenBank/DDBJ databases">
        <title>Metabolic potential, ecology and presence of endohyphal bacteria is reflected in genomic diversity of Mucoromycotina.</title>
        <authorList>
            <person name="Muszewska A."/>
            <person name="Okrasinska A."/>
            <person name="Steczkiewicz K."/>
            <person name="Drgas O."/>
            <person name="Orlowska M."/>
            <person name="Perlinska-Lenart U."/>
            <person name="Aleksandrzak-Piekarczyk T."/>
            <person name="Szatraj K."/>
            <person name="Zielenkiewicz U."/>
            <person name="Pilsyk S."/>
            <person name="Malc E."/>
            <person name="Mieczkowski P."/>
            <person name="Kruszewska J.S."/>
            <person name="Biernat P."/>
            <person name="Pawlowska J."/>
        </authorList>
    </citation>
    <scope>NUCLEOTIDE SEQUENCE</scope>
    <source>
        <strain evidence="14">WA0000018081</strain>
    </source>
</reference>
<accession>A0A8H7SNJ8</accession>
<dbReference type="EC" id="3.2.1.-" evidence="13"/>
<evidence type="ECO:0000256" key="2">
    <source>
        <dbReference type="ARBA" id="ARBA00004922"/>
    </source>
</evidence>
<keyword evidence="7 12" id="KW-1015">Disulfide bond</keyword>
<comment type="catalytic activity">
    <reaction evidence="8">
        <text>N(4)-(alpha-D-Man-(1-&gt;2)-alpha-D-Man-(1-&gt;2)-alpha-D-Man-(1-&gt;3)-[alpha-D-Man-(1-&gt;3)-[alpha-D-Man-(1-&gt;2)-alpha-D-Man-(1-&gt;6)]-alpha-D-Man-(1-&gt;6)]-beta-D-Man-(1-&gt;4)-beta-D-GlcNAc-(1-&gt;4)-beta-D-GlcNAc)-L-asparaginyl-[protein] (N-glucan mannose isomer 8A1,2,3B1,3) + 3 H2O = N(4)-(alpha-D-Man-(1-&gt;3)-[alpha-D-Man-(1-&gt;3)-[alpha-D-Man-(1-&gt;6)]-alpha-D-Man-(1-&gt;6)]-beta-D-Man-(1-&gt;4)-beta-D-GlcNAc-(1-&gt;4)-beta-D-GlcNAc)-L-asparaginyl-[protein] (N-glucan mannose isomer 5A1,2) + 3 beta-D-mannose</text>
        <dbReference type="Rhea" id="RHEA:56028"/>
        <dbReference type="Rhea" id="RHEA-COMP:14358"/>
        <dbReference type="Rhea" id="RHEA-COMP:14367"/>
        <dbReference type="ChEBI" id="CHEBI:15377"/>
        <dbReference type="ChEBI" id="CHEBI:28563"/>
        <dbReference type="ChEBI" id="CHEBI:59087"/>
        <dbReference type="ChEBI" id="CHEBI:60628"/>
        <dbReference type="EC" id="3.2.1.113"/>
    </reaction>
</comment>
<evidence type="ECO:0000313" key="15">
    <source>
        <dbReference type="Proteomes" id="UP000613177"/>
    </source>
</evidence>
<dbReference type="Pfam" id="PF01532">
    <property type="entry name" value="Glyco_hydro_47"/>
    <property type="match status" value="1"/>
</dbReference>
<evidence type="ECO:0000256" key="10">
    <source>
        <dbReference type="PIRSR" id="PIRSR601382-1"/>
    </source>
</evidence>
<evidence type="ECO:0000256" key="3">
    <source>
        <dbReference type="ARBA" id="ARBA00007658"/>
    </source>
</evidence>
<keyword evidence="4 11" id="KW-0479">Metal-binding</keyword>
<feature type="active site" description="Proton donor" evidence="10">
    <location>
        <position position="128"/>
    </location>
</feature>
<dbReference type="InterPro" id="IPR012341">
    <property type="entry name" value="6hp_glycosidase-like_sf"/>
</dbReference>
<feature type="disulfide bond" evidence="12">
    <location>
        <begin position="329"/>
        <end position="358"/>
    </location>
</feature>
<keyword evidence="6 11" id="KW-0106">Calcium</keyword>
<organism evidence="14 15">
    <name type="scientific">Thamnidium elegans</name>
    <dbReference type="NCBI Taxonomy" id="101142"/>
    <lineage>
        <taxon>Eukaryota</taxon>
        <taxon>Fungi</taxon>
        <taxon>Fungi incertae sedis</taxon>
        <taxon>Mucoromycota</taxon>
        <taxon>Mucoromycotina</taxon>
        <taxon>Mucoromycetes</taxon>
        <taxon>Mucorales</taxon>
        <taxon>Mucorineae</taxon>
        <taxon>Mucoraceae</taxon>
        <taxon>Thamnidium</taxon>
    </lineage>
</organism>
<dbReference type="SUPFAM" id="SSF48225">
    <property type="entry name" value="Seven-hairpin glycosidases"/>
    <property type="match status" value="1"/>
</dbReference>
<evidence type="ECO:0000256" key="7">
    <source>
        <dbReference type="ARBA" id="ARBA00023157"/>
    </source>
</evidence>
<keyword evidence="15" id="KW-1185">Reference proteome</keyword>
<gene>
    <name evidence="14" type="ORF">INT48_005174</name>
</gene>
<evidence type="ECO:0000256" key="8">
    <source>
        <dbReference type="ARBA" id="ARBA00047669"/>
    </source>
</evidence>
<keyword evidence="13" id="KW-0326">Glycosidase</keyword>
<dbReference type="PANTHER" id="PTHR11742">
    <property type="entry name" value="MANNOSYL-OLIGOSACCHARIDE ALPHA-1,2-MANNOSIDASE-RELATED"/>
    <property type="match status" value="1"/>
</dbReference>
<dbReference type="GO" id="GO:0005783">
    <property type="term" value="C:endoplasmic reticulum"/>
    <property type="evidence" value="ECO:0007669"/>
    <property type="project" value="TreeGrafter"/>
</dbReference>
<evidence type="ECO:0000256" key="12">
    <source>
        <dbReference type="PIRSR" id="PIRSR601382-3"/>
    </source>
</evidence>
<comment type="caution">
    <text evidence="14">The sequence shown here is derived from an EMBL/GenBank/DDBJ whole genome shotgun (WGS) entry which is preliminary data.</text>
</comment>
<dbReference type="GO" id="GO:0036503">
    <property type="term" value="P:ERAD pathway"/>
    <property type="evidence" value="ECO:0007669"/>
    <property type="project" value="UniProtKB-ARBA"/>
</dbReference>
<feature type="non-terminal residue" evidence="14">
    <location>
        <position position="1"/>
    </location>
</feature>
<evidence type="ECO:0000256" key="9">
    <source>
        <dbReference type="ARBA" id="ARBA00048605"/>
    </source>
</evidence>
<evidence type="ECO:0000256" key="1">
    <source>
        <dbReference type="ARBA" id="ARBA00001913"/>
    </source>
</evidence>
<evidence type="ECO:0000256" key="11">
    <source>
        <dbReference type="PIRSR" id="PIRSR601382-2"/>
    </source>
</evidence>
<keyword evidence="5 13" id="KW-0378">Hydrolase</keyword>
<comment type="similarity">
    <text evidence="3 13">Belongs to the glycosyl hydrolase 47 family.</text>
</comment>
<dbReference type="GO" id="GO:0004571">
    <property type="term" value="F:mannosyl-oligosaccharide 1,2-alpha-mannosidase activity"/>
    <property type="evidence" value="ECO:0007669"/>
    <property type="project" value="UniProtKB-EC"/>
</dbReference>
<evidence type="ECO:0000256" key="4">
    <source>
        <dbReference type="ARBA" id="ARBA00022723"/>
    </source>
</evidence>
<dbReference type="InterPro" id="IPR001382">
    <property type="entry name" value="Glyco_hydro_47"/>
</dbReference>
<name>A0A8H7SNJ8_9FUNG</name>
<dbReference type="Gene3D" id="1.50.10.10">
    <property type="match status" value="1"/>
</dbReference>
<evidence type="ECO:0000256" key="5">
    <source>
        <dbReference type="ARBA" id="ARBA00022801"/>
    </source>
</evidence>
<dbReference type="GO" id="GO:0016020">
    <property type="term" value="C:membrane"/>
    <property type="evidence" value="ECO:0007669"/>
    <property type="project" value="InterPro"/>
</dbReference>
<feature type="binding site" evidence="11">
    <location>
        <position position="542"/>
    </location>
    <ligand>
        <name>Ca(2+)</name>
        <dbReference type="ChEBI" id="CHEBI:29108"/>
    </ligand>
</feature>
<dbReference type="EMBL" id="JAEPRE010000110">
    <property type="protein sequence ID" value="KAG2232457.1"/>
    <property type="molecule type" value="Genomic_DNA"/>
</dbReference>
<feature type="active site" evidence="10">
    <location>
        <position position="452"/>
    </location>
</feature>
<dbReference type="AlphaFoldDB" id="A0A8H7SNJ8"/>
<dbReference type="PRINTS" id="PR00747">
    <property type="entry name" value="GLYHDRLASE47"/>
</dbReference>
<proteinExistence type="inferred from homology"/>
<dbReference type="GO" id="GO:0005975">
    <property type="term" value="P:carbohydrate metabolic process"/>
    <property type="evidence" value="ECO:0007669"/>
    <property type="project" value="InterPro"/>
</dbReference>